<dbReference type="InterPro" id="IPR049899">
    <property type="entry name" value="Znf_C2HC_C3H"/>
</dbReference>
<reference evidence="7 8" key="1">
    <citation type="journal article" date="2022" name="Nat. Ecol. Evol.">
        <title>A masculinizing supergene underlies an exaggerated male reproductive morph in a spider.</title>
        <authorList>
            <person name="Hendrickx F."/>
            <person name="De Corte Z."/>
            <person name="Sonet G."/>
            <person name="Van Belleghem S.M."/>
            <person name="Kostlbacher S."/>
            <person name="Vangestel C."/>
        </authorList>
    </citation>
    <scope>NUCLEOTIDE SEQUENCE [LARGE SCALE GENOMIC DNA]</scope>
    <source>
        <strain evidence="7">W744_W776</strain>
    </source>
</reference>
<dbReference type="EMBL" id="JAFNEN010000218">
    <property type="protein sequence ID" value="KAG8189292.1"/>
    <property type="molecule type" value="Genomic_DNA"/>
</dbReference>
<dbReference type="Gene3D" id="3.30.160.60">
    <property type="entry name" value="Classic Zinc Finger"/>
    <property type="match status" value="1"/>
</dbReference>
<protein>
    <recommendedName>
        <fullName evidence="6">C2HC/C3H-type domain-containing protein</fullName>
    </recommendedName>
</protein>
<keyword evidence="1" id="KW-0479">Metal-binding</keyword>
<organism evidence="7 8">
    <name type="scientific">Oedothorax gibbosus</name>
    <dbReference type="NCBI Taxonomy" id="931172"/>
    <lineage>
        <taxon>Eukaryota</taxon>
        <taxon>Metazoa</taxon>
        <taxon>Ecdysozoa</taxon>
        <taxon>Arthropoda</taxon>
        <taxon>Chelicerata</taxon>
        <taxon>Arachnida</taxon>
        <taxon>Araneae</taxon>
        <taxon>Araneomorphae</taxon>
        <taxon>Entelegynae</taxon>
        <taxon>Araneoidea</taxon>
        <taxon>Linyphiidae</taxon>
        <taxon>Erigoninae</taxon>
        <taxon>Oedothorax</taxon>
    </lineage>
</organism>
<sequence>MDCAVMALSTRLNDEDVASLAELGNNAWESHLQRLVPCPLCSRTFFPDRLGVHKRSCKGPPTTSSRRPRSKMGA</sequence>
<dbReference type="Pfam" id="PF13913">
    <property type="entry name" value="zf-C2HC_2"/>
    <property type="match status" value="1"/>
</dbReference>
<proteinExistence type="predicted"/>
<evidence type="ECO:0000313" key="7">
    <source>
        <dbReference type="EMBL" id="KAG8189292.1"/>
    </source>
</evidence>
<feature type="domain" description="C2HC/C3H-type" evidence="6">
    <location>
        <begin position="34"/>
        <end position="63"/>
    </location>
</feature>
<evidence type="ECO:0000256" key="2">
    <source>
        <dbReference type="ARBA" id="ARBA00022771"/>
    </source>
</evidence>
<evidence type="ECO:0000259" key="6">
    <source>
        <dbReference type="PROSITE" id="PS52027"/>
    </source>
</evidence>
<dbReference type="AlphaFoldDB" id="A0AAV6UYG9"/>
<gene>
    <name evidence="7" type="ORF">JTE90_019052</name>
</gene>
<feature type="region of interest" description="Disordered" evidence="5">
    <location>
        <begin position="52"/>
        <end position="74"/>
    </location>
</feature>
<evidence type="ECO:0000256" key="5">
    <source>
        <dbReference type="SAM" id="MobiDB-lite"/>
    </source>
</evidence>
<name>A0AAV6UYG9_9ARAC</name>
<keyword evidence="3" id="KW-0862">Zinc</keyword>
<accession>A0AAV6UYG9</accession>
<evidence type="ECO:0000256" key="4">
    <source>
        <dbReference type="PROSITE-ProRule" id="PRU01371"/>
    </source>
</evidence>
<evidence type="ECO:0000256" key="3">
    <source>
        <dbReference type="ARBA" id="ARBA00022833"/>
    </source>
</evidence>
<keyword evidence="8" id="KW-1185">Reference proteome</keyword>
<keyword evidence="2 4" id="KW-0863">Zinc-finger</keyword>
<comment type="caution">
    <text evidence="7">The sequence shown here is derived from an EMBL/GenBank/DDBJ whole genome shotgun (WGS) entry which is preliminary data.</text>
</comment>
<evidence type="ECO:0000313" key="8">
    <source>
        <dbReference type="Proteomes" id="UP000827092"/>
    </source>
</evidence>
<dbReference type="Proteomes" id="UP000827092">
    <property type="component" value="Unassembled WGS sequence"/>
</dbReference>
<dbReference type="GO" id="GO:0008270">
    <property type="term" value="F:zinc ion binding"/>
    <property type="evidence" value="ECO:0007669"/>
    <property type="project" value="UniProtKB-KW"/>
</dbReference>
<dbReference type="PROSITE" id="PS52027">
    <property type="entry name" value="ZF_C2HC_C3H"/>
    <property type="match status" value="1"/>
</dbReference>
<evidence type="ECO:0000256" key="1">
    <source>
        <dbReference type="ARBA" id="ARBA00022723"/>
    </source>
</evidence>